<gene>
    <name evidence="1" type="ordered locus">Tph_c27350</name>
</gene>
<evidence type="ECO:0000313" key="1">
    <source>
        <dbReference type="EMBL" id="AFV12900.1"/>
    </source>
</evidence>
<sequence length="40" mass="4333">MKEISDGRYRKPGSLLPGFFAPQCQVESGTISRTGKDFAG</sequence>
<organism evidence="1 2">
    <name type="scientific">Thermacetogenium phaeum (strain ATCC BAA-254 / DSM 26808 / PB)</name>
    <dbReference type="NCBI Taxonomy" id="1089553"/>
    <lineage>
        <taxon>Bacteria</taxon>
        <taxon>Bacillati</taxon>
        <taxon>Bacillota</taxon>
        <taxon>Clostridia</taxon>
        <taxon>Thermoanaerobacterales</taxon>
        <taxon>Thermoanaerobacteraceae</taxon>
        <taxon>Thermacetogenium</taxon>
    </lineage>
</organism>
<protein>
    <submittedName>
        <fullName evidence="1">Uncharacterized protein</fullName>
    </submittedName>
</protein>
<dbReference type="STRING" id="1089553.Tph_c27350"/>
<reference evidence="1 2" key="1">
    <citation type="journal article" date="2012" name="BMC Genomics">
        <title>Genome-guided analysis of physiological and morphological traits of the fermentative acetate oxidizer Thermacetogenium phaeum.</title>
        <authorList>
            <person name="Oehler D."/>
            <person name="Poehlein A."/>
            <person name="Leimbach A."/>
            <person name="Muller N."/>
            <person name="Daniel R."/>
            <person name="Gottschalk G."/>
            <person name="Schink B."/>
        </authorList>
    </citation>
    <scope>NUCLEOTIDE SEQUENCE [LARGE SCALE GENOMIC DNA]</scope>
    <source>
        <strain evidence="2">ATCC BAA-254 / DSM 26808 / PB</strain>
    </source>
</reference>
<dbReference type="Proteomes" id="UP000000467">
    <property type="component" value="Chromosome"/>
</dbReference>
<dbReference type="EMBL" id="CP003732">
    <property type="protein sequence ID" value="AFV12900.1"/>
    <property type="molecule type" value="Genomic_DNA"/>
</dbReference>
<dbReference type="AlphaFoldDB" id="K4LLR6"/>
<proteinExistence type="predicted"/>
<name>K4LLR6_THEPS</name>
<accession>K4LLR6</accession>
<dbReference type="KEGG" id="tpz:Tph_c27350"/>
<evidence type="ECO:0000313" key="2">
    <source>
        <dbReference type="Proteomes" id="UP000000467"/>
    </source>
</evidence>
<dbReference type="HOGENOM" id="CLU_3297861_0_0_9"/>
<keyword evidence="2" id="KW-1185">Reference proteome</keyword>